<proteinExistence type="predicted"/>
<dbReference type="Pfam" id="PF00443">
    <property type="entry name" value="UCH"/>
    <property type="match status" value="1"/>
</dbReference>
<accession>A0A9Q1D0V2</accession>
<dbReference type="Proteomes" id="UP001152803">
    <property type="component" value="Unassembled WGS sequence"/>
</dbReference>
<evidence type="ECO:0000256" key="3">
    <source>
        <dbReference type="ARBA" id="ARBA00022801"/>
    </source>
</evidence>
<dbReference type="Gene3D" id="3.90.70.10">
    <property type="entry name" value="Cysteine proteinases"/>
    <property type="match status" value="1"/>
</dbReference>
<dbReference type="OrthoDB" id="292964at2759"/>
<dbReference type="InterPro" id="IPR050185">
    <property type="entry name" value="Ub_carboxyl-term_hydrolase"/>
</dbReference>
<comment type="caution">
    <text evidence="5">The sequence shown here is derived from an EMBL/GenBank/DDBJ whole genome shotgun (WGS) entry which is preliminary data.</text>
</comment>
<dbReference type="InterPro" id="IPR038765">
    <property type="entry name" value="Papain-like_cys_pep_sf"/>
</dbReference>
<name>A0A9Q1D0V2_CONCO</name>
<evidence type="ECO:0000259" key="4">
    <source>
        <dbReference type="Pfam" id="PF00443"/>
    </source>
</evidence>
<organism evidence="5 6">
    <name type="scientific">Conger conger</name>
    <name type="common">Conger eel</name>
    <name type="synonym">Muraena conger</name>
    <dbReference type="NCBI Taxonomy" id="82655"/>
    <lineage>
        <taxon>Eukaryota</taxon>
        <taxon>Metazoa</taxon>
        <taxon>Chordata</taxon>
        <taxon>Craniata</taxon>
        <taxon>Vertebrata</taxon>
        <taxon>Euteleostomi</taxon>
        <taxon>Actinopterygii</taxon>
        <taxon>Neopterygii</taxon>
        <taxon>Teleostei</taxon>
        <taxon>Anguilliformes</taxon>
        <taxon>Congridae</taxon>
        <taxon>Conger</taxon>
    </lineage>
</organism>
<keyword evidence="6" id="KW-1185">Reference proteome</keyword>
<protein>
    <recommendedName>
        <fullName evidence="2">ubiquitinyl hydrolase 1</fullName>
        <ecNumber evidence="2">3.4.19.12</ecNumber>
    </recommendedName>
</protein>
<dbReference type="EMBL" id="JAFJMO010000016">
    <property type="protein sequence ID" value="KAJ8254262.1"/>
    <property type="molecule type" value="Genomic_DNA"/>
</dbReference>
<evidence type="ECO:0000313" key="6">
    <source>
        <dbReference type="Proteomes" id="UP001152803"/>
    </source>
</evidence>
<dbReference type="PANTHER" id="PTHR21646">
    <property type="entry name" value="UBIQUITIN CARBOXYL-TERMINAL HYDROLASE"/>
    <property type="match status" value="1"/>
</dbReference>
<dbReference type="InterPro" id="IPR001394">
    <property type="entry name" value="Peptidase_C19_UCH"/>
</dbReference>
<evidence type="ECO:0000313" key="5">
    <source>
        <dbReference type="EMBL" id="KAJ8254262.1"/>
    </source>
</evidence>
<evidence type="ECO:0000256" key="2">
    <source>
        <dbReference type="ARBA" id="ARBA00012759"/>
    </source>
</evidence>
<dbReference type="EC" id="3.4.19.12" evidence="2"/>
<dbReference type="AlphaFoldDB" id="A0A9Q1D0V2"/>
<gene>
    <name evidence="5" type="ORF">COCON_G00208740</name>
</gene>
<feature type="domain" description="Peptidase C19 ubiquitin carboxyl-terminal hydrolase" evidence="4">
    <location>
        <begin position="32"/>
        <end position="74"/>
    </location>
</feature>
<keyword evidence="3" id="KW-0378">Hydrolase</keyword>
<comment type="catalytic activity">
    <reaction evidence="1">
        <text>Thiol-dependent hydrolysis of ester, thioester, amide, peptide and isopeptide bonds formed by the C-terminal Gly of ubiquitin (a 76-residue protein attached to proteins as an intracellular targeting signal).</text>
        <dbReference type="EC" id="3.4.19.12"/>
    </reaction>
</comment>
<sequence length="126" mass="14382">MHWAEWVNVWGLNRTNDRALWTLEYTPQLSVEFKNTVSKYSSQFRGNSQQDALEFLLWLLDRVHEDVGSSPIGNNRKTKASAAPLLKGGPVYEVLGEMGHGRPRQASPCHELVLELIRLFIFDDEG</sequence>
<dbReference type="GO" id="GO:0004843">
    <property type="term" value="F:cysteine-type deubiquitinase activity"/>
    <property type="evidence" value="ECO:0007669"/>
    <property type="project" value="UniProtKB-EC"/>
</dbReference>
<dbReference type="PANTHER" id="PTHR21646:SF85">
    <property type="entry name" value="UBIQUITIN CARBOXYL-TERMINAL HYDROLASE 43"/>
    <property type="match status" value="1"/>
</dbReference>
<reference evidence="5" key="1">
    <citation type="journal article" date="2023" name="Science">
        <title>Genome structures resolve the early diversification of teleost fishes.</title>
        <authorList>
            <person name="Parey E."/>
            <person name="Louis A."/>
            <person name="Montfort J."/>
            <person name="Bouchez O."/>
            <person name="Roques C."/>
            <person name="Iampietro C."/>
            <person name="Lluch J."/>
            <person name="Castinel A."/>
            <person name="Donnadieu C."/>
            <person name="Desvignes T."/>
            <person name="Floi Bucao C."/>
            <person name="Jouanno E."/>
            <person name="Wen M."/>
            <person name="Mejri S."/>
            <person name="Dirks R."/>
            <person name="Jansen H."/>
            <person name="Henkel C."/>
            <person name="Chen W.J."/>
            <person name="Zahm M."/>
            <person name="Cabau C."/>
            <person name="Klopp C."/>
            <person name="Thompson A.W."/>
            <person name="Robinson-Rechavi M."/>
            <person name="Braasch I."/>
            <person name="Lecointre G."/>
            <person name="Bobe J."/>
            <person name="Postlethwait J.H."/>
            <person name="Berthelot C."/>
            <person name="Roest Crollius H."/>
            <person name="Guiguen Y."/>
        </authorList>
    </citation>
    <scope>NUCLEOTIDE SEQUENCE</scope>
    <source>
        <strain evidence="5">Concon-B</strain>
    </source>
</reference>
<evidence type="ECO:0000256" key="1">
    <source>
        <dbReference type="ARBA" id="ARBA00000707"/>
    </source>
</evidence>
<dbReference type="GO" id="GO:0016579">
    <property type="term" value="P:protein deubiquitination"/>
    <property type="evidence" value="ECO:0007669"/>
    <property type="project" value="InterPro"/>
</dbReference>
<dbReference type="SUPFAM" id="SSF54001">
    <property type="entry name" value="Cysteine proteinases"/>
    <property type="match status" value="1"/>
</dbReference>